<evidence type="ECO:0000313" key="2">
    <source>
        <dbReference type="Proteomes" id="UP000829196"/>
    </source>
</evidence>
<evidence type="ECO:0000313" key="1">
    <source>
        <dbReference type="EMBL" id="KAI0520141.1"/>
    </source>
</evidence>
<dbReference type="EMBL" id="JAGYWB010000006">
    <property type="protein sequence ID" value="KAI0520141.1"/>
    <property type="molecule type" value="Genomic_DNA"/>
</dbReference>
<proteinExistence type="predicted"/>
<dbReference type="Proteomes" id="UP000829196">
    <property type="component" value="Unassembled WGS sequence"/>
</dbReference>
<organism evidence="1 2">
    <name type="scientific">Dendrobium nobile</name>
    <name type="common">Orchid</name>
    <dbReference type="NCBI Taxonomy" id="94219"/>
    <lineage>
        <taxon>Eukaryota</taxon>
        <taxon>Viridiplantae</taxon>
        <taxon>Streptophyta</taxon>
        <taxon>Embryophyta</taxon>
        <taxon>Tracheophyta</taxon>
        <taxon>Spermatophyta</taxon>
        <taxon>Magnoliopsida</taxon>
        <taxon>Liliopsida</taxon>
        <taxon>Asparagales</taxon>
        <taxon>Orchidaceae</taxon>
        <taxon>Epidendroideae</taxon>
        <taxon>Malaxideae</taxon>
        <taxon>Dendrobiinae</taxon>
        <taxon>Dendrobium</taxon>
    </lineage>
</organism>
<keyword evidence="2" id="KW-1185">Reference proteome</keyword>
<sequence length="67" mass="7789">MVISHGAKFEVTSLFINFKQFIETQLSTKIKCIRIEYGTRYINHSPILSSKTWHSQSNKLLIHPKAK</sequence>
<gene>
    <name evidence="1" type="ORF">KFK09_007612</name>
</gene>
<name>A0A8T3BX10_DENNO</name>
<reference evidence="1" key="1">
    <citation type="journal article" date="2022" name="Front. Genet.">
        <title>Chromosome-Scale Assembly of the Dendrobium nobile Genome Provides Insights Into the Molecular Mechanism of the Biosynthesis of the Medicinal Active Ingredient of Dendrobium.</title>
        <authorList>
            <person name="Xu Q."/>
            <person name="Niu S.-C."/>
            <person name="Li K.-L."/>
            <person name="Zheng P.-J."/>
            <person name="Zhang X.-J."/>
            <person name="Jia Y."/>
            <person name="Liu Y."/>
            <person name="Niu Y.-X."/>
            <person name="Yu L.-H."/>
            <person name="Chen D.-F."/>
            <person name="Zhang G.-Q."/>
        </authorList>
    </citation>
    <scope>NUCLEOTIDE SEQUENCE</scope>
    <source>
        <tissue evidence="1">Leaf</tissue>
    </source>
</reference>
<comment type="caution">
    <text evidence="1">The sequence shown here is derived from an EMBL/GenBank/DDBJ whole genome shotgun (WGS) entry which is preliminary data.</text>
</comment>
<protein>
    <submittedName>
        <fullName evidence="1">Uncharacterized protein</fullName>
    </submittedName>
</protein>
<accession>A0A8T3BX10</accession>
<dbReference type="AlphaFoldDB" id="A0A8T3BX10"/>